<proteinExistence type="predicted"/>
<evidence type="ECO:0000259" key="1">
    <source>
        <dbReference type="PROSITE" id="PS50851"/>
    </source>
</evidence>
<name>A0A5C1QJK2_9SPIO</name>
<feature type="domain" description="CheW-like" evidence="1">
    <location>
        <begin position="14"/>
        <end position="158"/>
    </location>
</feature>
<dbReference type="GO" id="GO:0006935">
    <property type="term" value="P:chemotaxis"/>
    <property type="evidence" value="ECO:0007669"/>
    <property type="project" value="InterPro"/>
</dbReference>
<reference evidence="2 3" key="1">
    <citation type="submission" date="2019-02" db="EMBL/GenBank/DDBJ databases">
        <authorList>
            <person name="Fomenkov A."/>
            <person name="Dubinina G."/>
            <person name="Grabovich M."/>
            <person name="Vincze T."/>
            <person name="Roberts R.J."/>
        </authorList>
    </citation>
    <scope>NUCLEOTIDE SEQUENCE [LARGE SCALE GENOMIC DNA]</scope>
    <source>
        <strain evidence="2 3">P</strain>
    </source>
</reference>
<evidence type="ECO:0000313" key="2">
    <source>
        <dbReference type="EMBL" id="QEN06342.1"/>
    </source>
</evidence>
<dbReference type="Gene3D" id="2.30.30.40">
    <property type="entry name" value="SH3 Domains"/>
    <property type="match status" value="1"/>
</dbReference>
<dbReference type="Pfam" id="PF01584">
    <property type="entry name" value="CheW"/>
    <property type="match status" value="1"/>
</dbReference>
<dbReference type="EMBL" id="CP035807">
    <property type="protein sequence ID" value="QEN06342.1"/>
    <property type="molecule type" value="Genomic_DNA"/>
</dbReference>
<evidence type="ECO:0000313" key="3">
    <source>
        <dbReference type="Proteomes" id="UP000323824"/>
    </source>
</evidence>
<dbReference type="KEGG" id="sper:EW093_03275"/>
<dbReference type="InterPro" id="IPR002545">
    <property type="entry name" value="CheW-lke_dom"/>
</dbReference>
<accession>A0A5C1QJK2</accession>
<dbReference type="SMART" id="SM00260">
    <property type="entry name" value="CheW"/>
    <property type="match status" value="1"/>
</dbReference>
<dbReference type="SUPFAM" id="SSF50341">
    <property type="entry name" value="CheW-like"/>
    <property type="match status" value="1"/>
</dbReference>
<dbReference type="InterPro" id="IPR039315">
    <property type="entry name" value="CheW"/>
</dbReference>
<dbReference type="PANTHER" id="PTHR22617">
    <property type="entry name" value="CHEMOTAXIS SENSOR HISTIDINE KINASE-RELATED"/>
    <property type="match status" value="1"/>
</dbReference>
<dbReference type="AlphaFoldDB" id="A0A5C1QJK2"/>
<sequence length="166" mass="18832">MLGQSKKEVVEDHTLQLVTFQLGKERYGIDIMDVKQINGIEDVRPIPNAPVYVEGLFNLRGAIIPVINLQKRFHFEKKELTEEEKLLSGFIIININNMDIGIIIDKILKVVTVDKRNIQPPPQIVSGIGSEYIHGVVNEEDGYLVILDTRRLFSRGELKNIDLGNL</sequence>
<dbReference type="Proteomes" id="UP000323824">
    <property type="component" value="Chromosome"/>
</dbReference>
<dbReference type="GO" id="GO:0007165">
    <property type="term" value="P:signal transduction"/>
    <property type="evidence" value="ECO:0007669"/>
    <property type="project" value="InterPro"/>
</dbReference>
<dbReference type="OrthoDB" id="9794382at2"/>
<gene>
    <name evidence="2" type="ORF">EW093_03275</name>
</gene>
<organism evidence="2 3">
    <name type="scientific">Thiospirochaeta perfilievii</name>
    <dbReference type="NCBI Taxonomy" id="252967"/>
    <lineage>
        <taxon>Bacteria</taxon>
        <taxon>Pseudomonadati</taxon>
        <taxon>Spirochaetota</taxon>
        <taxon>Spirochaetia</taxon>
        <taxon>Spirochaetales</taxon>
        <taxon>Spirochaetaceae</taxon>
        <taxon>Thiospirochaeta</taxon>
    </lineage>
</organism>
<dbReference type="Gene3D" id="2.40.50.180">
    <property type="entry name" value="CheA-289, Domain 4"/>
    <property type="match status" value="1"/>
</dbReference>
<dbReference type="PROSITE" id="PS50851">
    <property type="entry name" value="CHEW"/>
    <property type="match status" value="1"/>
</dbReference>
<reference evidence="2 3" key="2">
    <citation type="submission" date="2019-09" db="EMBL/GenBank/DDBJ databases">
        <title>Complete Genome Sequence and Methylome Analysis of free living Spirochaetas.</title>
        <authorList>
            <person name="Leshcheva N."/>
            <person name="Mikheeva N."/>
        </authorList>
    </citation>
    <scope>NUCLEOTIDE SEQUENCE [LARGE SCALE GENOMIC DNA]</scope>
    <source>
        <strain evidence="2 3">P</strain>
    </source>
</reference>
<dbReference type="InterPro" id="IPR036061">
    <property type="entry name" value="CheW-like_dom_sf"/>
</dbReference>
<keyword evidence="3" id="KW-1185">Reference proteome</keyword>
<protein>
    <submittedName>
        <fullName evidence="2">Chemotaxis protein CheW</fullName>
    </submittedName>
</protein>
<dbReference type="GO" id="GO:0005829">
    <property type="term" value="C:cytosol"/>
    <property type="evidence" value="ECO:0007669"/>
    <property type="project" value="TreeGrafter"/>
</dbReference>
<dbReference type="PANTHER" id="PTHR22617:SF23">
    <property type="entry name" value="CHEMOTAXIS PROTEIN CHEW"/>
    <property type="match status" value="1"/>
</dbReference>